<evidence type="ECO:0000313" key="9">
    <source>
        <dbReference type="Proteomes" id="UP001596050"/>
    </source>
</evidence>
<dbReference type="InterPro" id="IPR004358">
    <property type="entry name" value="Sig_transdc_His_kin-like_C"/>
</dbReference>
<dbReference type="InterPro" id="IPR003661">
    <property type="entry name" value="HisK_dim/P_dom"/>
</dbReference>
<evidence type="ECO:0000259" key="6">
    <source>
        <dbReference type="PROSITE" id="PS50110"/>
    </source>
</evidence>
<dbReference type="Gene3D" id="3.30.565.10">
    <property type="entry name" value="Histidine kinase-like ATPase, C-terminal domain"/>
    <property type="match status" value="1"/>
</dbReference>
<dbReference type="InterPro" id="IPR035965">
    <property type="entry name" value="PAS-like_dom_sf"/>
</dbReference>
<feature type="modified residue" description="4-aspartylphosphate" evidence="4">
    <location>
        <position position="529"/>
    </location>
</feature>
<dbReference type="PROSITE" id="PS50110">
    <property type="entry name" value="RESPONSE_REGULATORY"/>
    <property type="match status" value="1"/>
</dbReference>
<evidence type="ECO:0000313" key="8">
    <source>
        <dbReference type="EMBL" id="MFC5459196.1"/>
    </source>
</evidence>
<dbReference type="Pfam" id="PF00072">
    <property type="entry name" value="Response_reg"/>
    <property type="match status" value="1"/>
</dbReference>
<comment type="caution">
    <text evidence="8">The sequence shown here is derived from an EMBL/GenBank/DDBJ whole genome shotgun (WGS) entry which is preliminary data.</text>
</comment>
<keyword evidence="8" id="KW-0067">ATP-binding</keyword>
<dbReference type="Pfam" id="PF13188">
    <property type="entry name" value="PAS_8"/>
    <property type="match status" value="1"/>
</dbReference>
<dbReference type="Gene3D" id="3.40.50.2300">
    <property type="match status" value="1"/>
</dbReference>
<dbReference type="EMBL" id="JBHSMU010000004">
    <property type="protein sequence ID" value="MFC5459196.1"/>
    <property type="molecule type" value="Genomic_DNA"/>
</dbReference>
<feature type="domain" description="Histidine kinase" evidence="5">
    <location>
        <begin position="237"/>
        <end position="455"/>
    </location>
</feature>
<feature type="domain" description="PAC" evidence="7">
    <location>
        <begin position="36"/>
        <end position="92"/>
    </location>
</feature>
<gene>
    <name evidence="8" type="ORF">ACFPN5_05165</name>
</gene>
<dbReference type="SUPFAM" id="SSF47384">
    <property type="entry name" value="Homodimeric domain of signal transducing histidine kinase"/>
    <property type="match status" value="1"/>
</dbReference>
<evidence type="ECO:0000259" key="5">
    <source>
        <dbReference type="PROSITE" id="PS50109"/>
    </source>
</evidence>
<evidence type="ECO:0000256" key="4">
    <source>
        <dbReference type="PROSITE-ProRule" id="PRU00169"/>
    </source>
</evidence>
<evidence type="ECO:0000256" key="3">
    <source>
        <dbReference type="ARBA" id="ARBA00022553"/>
    </source>
</evidence>
<dbReference type="InterPro" id="IPR000700">
    <property type="entry name" value="PAS-assoc_C"/>
</dbReference>
<dbReference type="Pfam" id="PF00512">
    <property type="entry name" value="HisKA"/>
    <property type="match status" value="1"/>
</dbReference>
<dbReference type="PRINTS" id="PR00344">
    <property type="entry name" value="BCTRLSENSOR"/>
</dbReference>
<dbReference type="SUPFAM" id="SSF55874">
    <property type="entry name" value="ATPase domain of HSP90 chaperone/DNA topoisomerase II/histidine kinase"/>
    <property type="match status" value="1"/>
</dbReference>
<dbReference type="Pfam" id="PF02518">
    <property type="entry name" value="HATPase_c"/>
    <property type="match status" value="1"/>
</dbReference>
<dbReference type="Proteomes" id="UP001596050">
    <property type="component" value="Unassembled WGS sequence"/>
</dbReference>
<proteinExistence type="predicted"/>
<keyword evidence="8" id="KW-0547">Nucleotide-binding</keyword>
<dbReference type="Gene3D" id="3.30.450.20">
    <property type="entry name" value="PAS domain"/>
    <property type="match status" value="2"/>
</dbReference>
<dbReference type="SMART" id="SM00448">
    <property type="entry name" value="REC"/>
    <property type="match status" value="1"/>
</dbReference>
<dbReference type="InterPro" id="IPR000014">
    <property type="entry name" value="PAS"/>
</dbReference>
<dbReference type="InterPro" id="IPR001789">
    <property type="entry name" value="Sig_transdc_resp-reg_receiver"/>
</dbReference>
<dbReference type="SMART" id="SM00387">
    <property type="entry name" value="HATPase_c"/>
    <property type="match status" value="1"/>
</dbReference>
<keyword evidence="3 4" id="KW-0597">Phosphoprotein</keyword>
<keyword evidence="9" id="KW-1185">Reference proteome</keyword>
<accession>A0ABW0L3N1</accession>
<dbReference type="InterPro" id="IPR011006">
    <property type="entry name" value="CheY-like_superfamily"/>
</dbReference>
<dbReference type="InterPro" id="IPR003594">
    <property type="entry name" value="HATPase_dom"/>
</dbReference>
<name>A0ABW0L3N1_9BURK</name>
<protein>
    <recommendedName>
        <fullName evidence="2">histidine kinase</fullName>
        <ecNumber evidence="2">2.7.13.3</ecNumber>
    </recommendedName>
</protein>
<dbReference type="PROSITE" id="PS50113">
    <property type="entry name" value="PAC"/>
    <property type="match status" value="1"/>
</dbReference>
<dbReference type="PANTHER" id="PTHR43547:SF2">
    <property type="entry name" value="HYBRID SIGNAL TRANSDUCTION HISTIDINE KINASE C"/>
    <property type="match status" value="1"/>
</dbReference>
<dbReference type="SUPFAM" id="SSF55785">
    <property type="entry name" value="PYP-like sensor domain (PAS domain)"/>
    <property type="match status" value="1"/>
</dbReference>
<evidence type="ECO:0000256" key="1">
    <source>
        <dbReference type="ARBA" id="ARBA00000085"/>
    </source>
</evidence>
<dbReference type="CDD" id="cd00082">
    <property type="entry name" value="HisKA"/>
    <property type="match status" value="1"/>
</dbReference>
<evidence type="ECO:0000256" key="2">
    <source>
        <dbReference type="ARBA" id="ARBA00012438"/>
    </source>
</evidence>
<dbReference type="PANTHER" id="PTHR43547">
    <property type="entry name" value="TWO-COMPONENT HISTIDINE KINASE"/>
    <property type="match status" value="1"/>
</dbReference>
<dbReference type="SMART" id="SM00388">
    <property type="entry name" value="HisKA"/>
    <property type="match status" value="1"/>
</dbReference>
<dbReference type="SUPFAM" id="SSF52172">
    <property type="entry name" value="CheY-like"/>
    <property type="match status" value="1"/>
</dbReference>
<sequence>MFDGTAGNPENPSVIALRESITLTIDSGTPQTMPAQHYPIKVRKADGAEVYEDRYWNAVNAPVFDAAGRLLFILHQTFDITEQVKAQAQQRETTELYSTLIESMDDGFCIVDVIYDDAQRPVDYRFLDVNRAFEDQTGLKNARGKSVLELVPHSDSHWAELYSVVALTGKPLRLVEEPSPLGRWFNVYATRVGDPKEGKVAVLFTDVTNSMLTKNELRTLATDLSNENRRKTEFLATLAHELRNPLAPIRTGLELIRLSEANPAARARIYGMMERQLNQLVHLIDDLLDIARINSGKVELKKERIDLRDAVTNAVEASLPMIQAARHELDVSMPDVPLVLYADPTRCTQIVSNLLTNAAKYTPSGGRIAVSIEHDDDSVTIAITDTGIGIPADALSEVFDMFSQVSRNMGRAQGGLGIGLSLVRSLVEMHGGSVSAESAGAGMGSSFVVRLPLMSAVEVDRSLPLQQPAEAPVPEGKSLKVLVADDNVDAANTIMALLEMSGHDVDIVHDGRQALEKAKACAYDLAILDIGMPGLSGYEVAAALRQIAGHENTFLAALTGWGAEEDRARSKTAGFNAHLTKPAAVSEINQLLSPLLRGRAKVGSLNS</sequence>
<dbReference type="Gene3D" id="1.10.287.130">
    <property type="match status" value="1"/>
</dbReference>
<evidence type="ECO:0000259" key="7">
    <source>
        <dbReference type="PROSITE" id="PS50113"/>
    </source>
</evidence>
<dbReference type="GO" id="GO:0005524">
    <property type="term" value="F:ATP binding"/>
    <property type="evidence" value="ECO:0007669"/>
    <property type="project" value="UniProtKB-KW"/>
</dbReference>
<dbReference type="RefSeq" id="WP_379780790.1">
    <property type="nucleotide sequence ID" value="NZ_JBHSMU010000004.1"/>
</dbReference>
<dbReference type="PROSITE" id="PS50109">
    <property type="entry name" value="HIS_KIN"/>
    <property type="match status" value="1"/>
</dbReference>
<comment type="catalytic activity">
    <reaction evidence="1">
        <text>ATP + protein L-histidine = ADP + protein N-phospho-L-histidine.</text>
        <dbReference type="EC" id="2.7.13.3"/>
    </reaction>
</comment>
<feature type="domain" description="Response regulatory" evidence="6">
    <location>
        <begin position="480"/>
        <end position="596"/>
    </location>
</feature>
<reference evidence="9" key="1">
    <citation type="journal article" date="2019" name="Int. J. Syst. Evol. Microbiol.">
        <title>The Global Catalogue of Microorganisms (GCM) 10K type strain sequencing project: providing services to taxonomists for standard genome sequencing and annotation.</title>
        <authorList>
            <consortium name="The Broad Institute Genomics Platform"/>
            <consortium name="The Broad Institute Genome Sequencing Center for Infectious Disease"/>
            <person name="Wu L."/>
            <person name="Ma J."/>
        </authorList>
    </citation>
    <scope>NUCLEOTIDE SEQUENCE [LARGE SCALE GENOMIC DNA]</scope>
    <source>
        <strain evidence="9">KACC 12649</strain>
    </source>
</reference>
<dbReference type="InterPro" id="IPR036890">
    <property type="entry name" value="HATPase_C_sf"/>
</dbReference>
<dbReference type="InterPro" id="IPR036097">
    <property type="entry name" value="HisK_dim/P_sf"/>
</dbReference>
<dbReference type="InterPro" id="IPR005467">
    <property type="entry name" value="His_kinase_dom"/>
</dbReference>
<organism evidence="8 9">
    <name type="scientific">Massilia niabensis</name>
    <dbReference type="NCBI Taxonomy" id="544910"/>
    <lineage>
        <taxon>Bacteria</taxon>
        <taxon>Pseudomonadati</taxon>
        <taxon>Pseudomonadota</taxon>
        <taxon>Betaproteobacteria</taxon>
        <taxon>Burkholderiales</taxon>
        <taxon>Oxalobacteraceae</taxon>
        <taxon>Telluria group</taxon>
        <taxon>Massilia</taxon>
    </lineage>
</organism>
<dbReference type="CDD" id="cd17580">
    <property type="entry name" value="REC_2_DhkD-like"/>
    <property type="match status" value="1"/>
</dbReference>
<dbReference type="EC" id="2.7.13.3" evidence="2"/>